<proteinExistence type="predicted"/>
<dbReference type="Proteomes" id="UP000187261">
    <property type="component" value="Unassembled WGS sequence"/>
</dbReference>
<dbReference type="AlphaFoldDB" id="A0A1U7PSU7"/>
<keyword evidence="2" id="KW-1185">Reference proteome</keyword>
<name>A0A1U7PSU7_9FLAO</name>
<reference evidence="2" key="1">
    <citation type="submission" date="2016-10" db="EMBL/GenBank/DDBJ databases">
        <authorList>
            <person name="Varghese N."/>
            <person name="Submissions S."/>
        </authorList>
    </citation>
    <scope>NUCLEOTIDE SEQUENCE [LARGE SCALE GENOMIC DNA]</scope>
    <source>
        <strain evidence="2">DSM 19482</strain>
    </source>
</reference>
<evidence type="ECO:0000313" key="2">
    <source>
        <dbReference type="Proteomes" id="UP000187261"/>
    </source>
</evidence>
<protein>
    <submittedName>
        <fullName evidence="1">Uncharacterized protein</fullName>
    </submittedName>
</protein>
<evidence type="ECO:0000313" key="1">
    <source>
        <dbReference type="EMBL" id="SIT96645.1"/>
    </source>
</evidence>
<dbReference type="STRING" id="1121284.SAMN05660493_01336"/>
<organism evidence="1 2">
    <name type="scientific">Epilithonimonas bovis DSM 19482</name>
    <dbReference type="NCBI Taxonomy" id="1121284"/>
    <lineage>
        <taxon>Bacteria</taxon>
        <taxon>Pseudomonadati</taxon>
        <taxon>Bacteroidota</taxon>
        <taxon>Flavobacteriia</taxon>
        <taxon>Flavobacteriales</taxon>
        <taxon>Weeksellaceae</taxon>
        <taxon>Chryseobacterium group</taxon>
        <taxon>Epilithonimonas</taxon>
    </lineage>
</organism>
<gene>
    <name evidence="1" type="ORF">SAMN05660493_01336</name>
</gene>
<dbReference type="EMBL" id="FTPU01000011">
    <property type="protein sequence ID" value="SIT96645.1"/>
    <property type="molecule type" value="Genomic_DNA"/>
</dbReference>
<sequence>MIFNIYYINFPKVYEIKMMLSNMIMLNKQLEKNNSAEGEGAIRSKLDLGTKFLNLFNVEAEGKARVVGTTSQKVLETFEVKTTKSIILNDIIESSREIKNFDNIQEGELIRLDNISLSLENEPELRLVKLFTSDAFKGMNVPGANGFDMNNLFNSMFKDYAYKLKGELKDVDEEILIKIPLTFESEFESSYSVDDLFIGRVSLIGLYKGKIKGGDLRNSLEFFQEIGNMQNMAIPKEEDEIQDSQYEEIQQDGFTPFISIKNDTEYHYIDILSIVQLINTQNKK</sequence>
<accession>A0A1U7PSU7</accession>
<dbReference type="OrthoDB" id="1335245at2"/>